<evidence type="ECO:0000256" key="3">
    <source>
        <dbReference type="ARBA" id="ARBA00023163"/>
    </source>
</evidence>
<organism evidence="5 6">
    <name type="scientific">Klebsiella pneumoniae</name>
    <dbReference type="NCBI Taxonomy" id="573"/>
    <lineage>
        <taxon>Bacteria</taxon>
        <taxon>Pseudomonadati</taxon>
        <taxon>Pseudomonadota</taxon>
        <taxon>Gammaproteobacteria</taxon>
        <taxon>Enterobacterales</taxon>
        <taxon>Enterobacteriaceae</taxon>
        <taxon>Klebsiella/Raoultella group</taxon>
        <taxon>Klebsiella</taxon>
        <taxon>Klebsiella pneumoniae complex</taxon>
    </lineage>
</organism>
<feature type="domain" description="HTH hxlR-type" evidence="4">
    <location>
        <begin position="12"/>
        <end position="109"/>
    </location>
</feature>
<keyword evidence="2" id="KW-0238">DNA-binding</keyword>
<gene>
    <name evidence="5" type="primary">yybR_3</name>
    <name evidence="5" type="ORF">NCTC9140_04826</name>
</gene>
<dbReference type="PROSITE" id="PS51118">
    <property type="entry name" value="HTH_HXLR"/>
    <property type="match status" value="1"/>
</dbReference>
<dbReference type="PANTHER" id="PTHR33204">
    <property type="entry name" value="TRANSCRIPTIONAL REGULATOR, MARR FAMILY"/>
    <property type="match status" value="1"/>
</dbReference>
<dbReference type="GO" id="GO:0003677">
    <property type="term" value="F:DNA binding"/>
    <property type="evidence" value="ECO:0007669"/>
    <property type="project" value="UniProtKB-KW"/>
</dbReference>
<reference evidence="5 6" key="1">
    <citation type="submission" date="2018-06" db="EMBL/GenBank/DDBJ databases">
        <authorList>
            <consortium name="Pathogen Informatics"/>
            <person name="Doyle S."/>
        </authorList>
    </citation>
    <scope>NUCLEOTIDE SEQUENCE [LARGE SCALE GENOMIC DNA]</scope>
    <source>
        <strain evidence="5 6">NCTC9140</strain>
    </source>
</reference>
<evidence type="ECO:0000313" key="6">
    <source>
        <dbReference type="Proteomes" id="UP000254938"/>
    </source>
</evidence>
<dbReference type="AlphaFoldDB" id="A0A377TTX2"/>
<keyword evidence="3" id="KW-0804">Transcription</keyword>
<dbReference type="PANTHER" id="PTHR33204:SF18">
    <property type="entry name" value="TRANSCRIPTIONAL REGULATORY PROTEIN"/>
    <property type="match status" value="1"/>
</dbReference>
<dbReference type="InterPro" id="IPR036390">
    <property type="entry name" value="WH_DNA-bd_sf"/>
</dbReference>
<evidence type="ECO:0000259" key="4">
    <source>
        <dbReference type="PROSITE" id="PS51118"/>
    </source>
</evidence>
<dbReference type="SUPFAM" id="SSF46785">
    <property type="entry name" value="Winged helix' DNA-binding domain"/>
    <property type="match status" value="1"/>
</dbReference>
<evidence type="ECO:0000256" key="2">
    <source>
        <dbReference type="ARBA" id="ARBA00023125"/>
    </source>
</evidence>
<dbReference type="EMBL" id="UGKQ01000007">
    <property type="protein sequence ID" value="STS83072.1"/>
    <property type="molecule type" value="Genomic_DNA"/>
</dbReference>
<protein>
    <submittedName>
        <fullName evidence="5">Putative transcriptional regulator</fullName>
    </submittedName>
</protein>
<evidence type="ECO:0000313" key="5">
    <source>
        <dbReference type="EMBL" id="STS83072.1"/>
    </source>
</evidence>
<dbReference type="InterPro" id="IPR036388">
    <property type="entry name" value="WH-like_DNA-bd_sf"/>
</dbReference>
<proteinExistence type="predicted"/>
<name>A0A377TTX2_KLEPN</name>
<dbReference type="Gene3D" id="1.10.10.10">
    <property type="entry name" value="Winged helix-like DNA-binding domain superfamily/Winged helix DNA-binding domain"/>
    <property type="match status" value="1"/>
</dbReference>
<evidence type="ECO:0000256" key="1">
    <source>
        <dbReference type="ARBA" id="ARBA00023015"/>
    </source>
</evidence>
<accession>A0A377TTX2</accession>
<sequence length="186" mass="20817">MAKQESLRTSECPVARTLESIGERWCLMIIREAFDDVRRFSEFQKNLGLAKNILASRLKHLVNIGIFEILPASDGSAYKEYVLTEKGRSVFPIVVALRQWGERYMFEQGETYSILLDNAHGQPFSIWMCVPLRGINCNQATVIAGALCQIPAPNNGVKNLQDTSENTSVPLKGHGTILTCFFANCF</sequence>
<dbReference type="InterPro" id="IPR002577">
    <property type="entry name" value="HTH_HxlR"/>
</dbReference>
<dbReference type="Pfam" id="PF01638">
    <property type="entry name" value="HxlR"/>
    <property type="match status" value="1"/>
</dbReference>
<keyword evidence="1" id="KW-0805">Transcription regulation</keyword>
<dbReference type="Proteomes" id="UP000254938">
    <property type="component" value="Unassembled WGS sequence"/>
</dbReference>